<evidence type="ECO:0000256" key="1">
    <source>
        <dbReference type="SAM" id="MobiDB-lite"/>
    </source>
</evidence>
<comment type="caution">
    <text evidence="2">The sequence shown here is derived from an EMBL/GenBank/DDBJ whole genome shotgun (WGS) entry which is preliminary data.</text>
</comment>
<proteinExistence type="predicted"/>
<sequence>MDAAADPAGSTAEVPPASASEPPPRDGDNSNNATCSGNKQSLSGLPEVISIDPAGDLILDVTFETSSKATTTHKTSGARKNPTQAAAPLPPQTRSMRRAYRVDAAALRRQSRYFEKLLGDARFREAAEVAAALDRLAARGVRPRDVVTAADAAELLPWVRVLDDDEATRFPARVREAALAGLLHVLHGRQIEGVEDVGAAGTSTGTATTDKNTSPKVKASAKTDTSASALTKVNAKANANAKTSTSASPKANPSRNTRTSPNKSGSANANAKATTNTKTNASTGPSTKHQIGMQFVVALAVLADRFDCAAPVSRWLVAAGQTQKFKWPVTTRKAVSGRDDLLANSMTRATEEALRQKILVSWLLDLPVRFQNATRELIMNGSCRWSAFAAEEDESLDASWWYLPDGLEQELQYRRHCILNTIASIQRHFLSLYASRSGGRQCKLGYDSSAACDSYQLGEMLKFLTHKNLLFLVDFSPRSLFDAVPDCALVPVVVENGGLLAALRQCPGYQVDKNHSNCGLRTRLLPILDFVQGLLSAGSVPVAAPAWRRDRAAAAWMPPETDDGGAAHDSDARRFRFTRLMLGDQRLRFENALGADKFAREVFTASSWNWTAED</sequence>
<organism evidence="2 3">
    <name type="scientific">Monosporascus ibericus</name>
    <dbReference type="NCBI Taxonomy" id="155417"/>
    <lineage>
        <taxon>Eukaryota</taxon>
        <taxon>Fungi</taxon>
        <taxon>Dikarya</taxon>
        <taxon>Ascomycota</taxon>
        <taxon>Pezizomycotina</taxon>
        <taxon>Sordariomycetes</taxon>
        <taxon>Xylariomycetidae</taxon>
        <taxon>Xylariales</taxon>
        <taxon>Xylariales incertae sedis</taxon>
        <taxon>Monosporascus</taxon>
    </lineage>
</organism>
<name>A0A4Q4T4L7_9PEZI</name>
<gene>
    <name evidence="2" type="ORF">DL764_006490</name>
</gene>
<feature type="compositionally biased region" description="Low complexity" evidence="1">
    <location>
        <begin position="262"/>
        <end position="284"/>
    </location>
</feature>
<dbReference type="EMBL" id="QJNU01000384">
    <property type="protein sequence ID" value="RYP00498.1"/>
    <property type="molecule type" value="Genomic_DNA"/>
</dbReference>
<dbReference type="AlphaFoldDB" id="A0A4Q4T4L7"/>
<feature type="region of interest" description="Disordered" evidence="1">
    <location>
        <begin position="1"/>
        <end position="44"/>
    </location>
</feature>
<protein>
    <submittedName>
        <fullName evidence="2">Uncharacterized protein</fullName>
    </submittedName>
</protein>
<reference evidence="2 3" key="1">
    <citation type="submission" date="2018-06" db="EMBL/GenBank/DDBJ databases">
        <title>Complete Genomes of Monosporascus.</title>
        <authorList>
            <person name="Robinson A.J."/>
            <person name="Natvig D.O."/>
        </authorList>
    </citation>
    <scope>NUCLEOTIDE SEQUENCE [LARGE SCALE GENOMIC DNA]</scope>
    <source>
        <strain evidence="2 3">CBS 110550</strain>
    </source>
</reference>
<evidence type="ECO:0000313" key="3">
    <source>
        <dbReference type="Proteomes" id="UP000293360"/>
    </source>
</evidence>
<feature type="region of interest" description="Disordered" evidence="1">
    <location>
        <begin position="201"/>
        <end position="287"/>
    </location>
</feature>
<feature type="region of interest" description="Disordered" evidence="1">
    <location>
        <begin position="69"/>
        <end position="90"/>
    </location>
</feature>
<dbReference type="Proteomes" id="UP000293360">
    <property type="component" value="Unassembled WGS sequence"/>
</dbReference>
<dbReference type="OrthoDB" id="5398371at2759"/>
<accession>A0A4Q4T4L7</accession>
<feature type="compositionally biased region" description="Low complexity" evidence="1">
    <location>
        <begin position="218"/>
        <end position="252"/>
    </location>
</feature>
<feature type="compositionally biased region" description="Polar residues" evidence="1">
    <location>
        <begin position="29"/>
        <end position="43"/>
    </location>
</feature>
<keyword evidence="3" id="KW-1185">Reference proteome</keyword>
<evidence type="ECO:0000313" key="2">
    <source>
        <dbReference type="EMBL" id="RYP00498.1"/>
    </source>
</evidence>